<dbReference type="PRINTS" id="PR00457">
    <property type="entry name" value="ANPEROXIDASE"/>
</dbReference>
<dbReference type="Gene3D" id="1.25.10.10">
    <property type="entry name" value="Leucine-rich Repeat Variant"/>
    <property type="match status" value="1"/>
</dbReference>
<dbReference type="GO" id="GO:0031267">
    <property type="term" value="F:small GTPase binding"/>
    <property type="evidence" value="ECO:0007669"/>
    <property type="project" value="InterPro"/>
</dbReference>
<accession>A0A438NEY4</accession>
<dbReference type="GO" id="GO:0004601">
    <property type="term" value="F:peroxidase activity"/>
    <property type="evidence" value="ECO:0007669"/>
    <property type="project" value="InterPro"/>
</dbReference>
<dbReference type="VEuPathDB" id="FungiDB:PV10_04846"/>
<dbReference type="PANTHER" id="PTHR11903">
    <property type="entry name" value="PROSTAGLANDIN G/H SYNTHASE"/>
    <property type="match status" value="1"/>
</dbReference>
<dbReference type="GO" id="GO:0006979">
    <property type="term" value="P:response to oxidative stress"/>
    <property type="evidence" value="ECO:0007669"/>
    <property type="project" value="InterPro"/>
</dbReference>
<dbReference type="InterPro" id="IPR001494">
    <property type="entry name" value="Importin-beta_N"/>
</dbReference>
<dbReference type="Pfam" id="PF25018">
    <property type="entry name" value="HEAT_IPO9_c"/>
    <property type="match status" value="1"/>
</dbReference>
<dbReference type="EMBL" id="NAJM01000005">
    <property type="protein sequence ID" value="RVX74260.1"/>
    <property type="molecule type" value="Genomic_DNA"/>
</dbReference>
<dbReference type="PANTHER" id="PTHR11903:SF37">
    <property type="entry name" value="PSI-PRODUCING OXYGENASE A"/>
    <property type="match status" value="1"/>
</dbReference>
<dbReference type="VEuPathDB" id="FungiDB:PV10_04844"/>
<keyword evidence="5 6" id="KW-0408">Iron</keyword>
<dbReference type="Proteomes" id="UP000288859">
    <property type="component" value="Unassembled WGS sequence"/>
</dbReference>
<dbReference type="Gene3D" id="1.10.630.10">
    <property type="entry name" value="Cytochrome P450"/>
    <property type="match status" value="1"/>
</dbReference>
<dbReference type="InterPro" id="IPR011989">
    <property type="entry name" value="ARM-like"/>
</dbReference>
<evidence type="ECO:0000256" key="6">
    <source>
        <dbReference type="PIRSR" id="PIRSR619791-2"/>
    </source>
</evidence>
<dbReference type="VEuPathDB" id="FungiDB:PV10_04845"/>
<proteinExistence type="predicted"/>
<keyword evidence="3" id="KW-0223">Dioxygenase</keyword>
<dbReference type="Pfam" id="PF03810">
    <property type="entry name" value="IBN_N"/>
    <property type="match status" value="1"/>
</dbReference>
<feature type="binding site" description="axial binding residue" evidence="6">
    <location>
        <position position="393"/>
    </location>
    <ligand>
        <name>heme b</name>
        <dbReference type="ChEBI" id="CHEBI:60344"/>
    </ligand>
    <ligandPart>
        <name>Fe</name>
        <dbReference type="ChEBI" id="CHEBI:18248"/>
    </ligandPart>
</feature>
<evidence type="ECO:0000313" key="8">
    <source>
        <dbReference type="EMBL" id="RVX74260.1"/>
    </source>
</evidence>
<evidence type="ECO:0000259" key="7">
    <source>
        <dbReference type="PROSITE" id="PS50166"/>
    </source>
</evidence>
<dbReference type="Pfam" id="PF03098">
    <property type="entry name" value="An_peroxidase"/>
    <property type="match status" value="1"/>
</dbReference>
<comment type="caution">
    <text evidence="8">The sequence shown here is derived from an EMBL/GenBank/DDBJ whole genome shotgun (WGS) entry which is preliminary data.</text>
</comment>
<protein>
    <recommendedName>
        <fullName evidence="7">Importin N-terminal domain-containing protein</fullName>
    </recommendedName>
</protein>
<dbReference type="PROSITE" id="PS50292">
    <property type="entry name" value="PEROXIDASE_3"/>
    <property type="match status" value="1"/>
</dbReference>
<dbReference type="Gene3D" id="1.10.640.10">
    <property type="entry name" value="Haem peroxidase domain superfamily, animal type"/>
    <property type="match status" value="1"/>
</dbReference>
<dbReference type="InterPro" id="IPR016024">
    <property type="entry name" value="ARM-type_fold"/>
</dbReference>
<dbReference type="GO" id="GO:0006886">
    <property type="term" value="P:intracellular protein transport"/>
    <property type="evidence" value="ECO:0007669"/>
    <property type="project" value="InterPro"/>
</dbReference>
<dbReference type="SUPFAM" id="SSF48113">
    <property type="entry name" value="Heme-dependent peroxidases"/>
    <property type="match status" value="1"/>
</dbReference>
<dbReference type="InterPro" id="IPR036396">
    <property type="entry name" value="Cyt_P450_sf"/>
</dbReference>
<dbReference type="SUPFAM" id="SSF48264">
    <property type="entry name" value="Cytochrome P450"/>
    <property type="match status" value="1"/>
</dbReference>
<dbReference type="GO" id="GO:0006631">
    <property type="term" value="P:fatty acid metabolic process"/>
    <property type="evidence" value="ECO:0007669"/>
    <property type="project" value="UniProtKB-ARBA"/>
</dbReference>
<evidence type="ECO:0000256" key="2">
    <source>
        <dbReference type="ARBA" id="ARBA00022723"/>
    </source>
</evidence>
<dbReference type="GO" id="GO:0004497">
    <property type="term" value="F:monooxygenase activity"/>
    <property type="evidence" value="ECO:0007669"/>
    <property type="project" value="InterPro"/>
</dbReference>
<dbReference type="GO" id="GO:0051213">
    <property type="term" value="F:dioxygenase activity"/>
    <property type="evidence" value="ECO:0007669"/>
    <property type="project" value="UniProtKB-KW"/>
</dbReference>
<evidence type="ECO:0000256" key="5">
    <source>
        <dbReference type="ARBA" id="ARBA00023004"/>
    </source>
</evidence>
<dbReference type="InterPro" id="IPR056840">
    <property type="entry name" value="HEAT_IPO9_central"/>
</dbReference>
<dbReference type="GO" id="GO:0016705">
    <property type="term" value="F:oxidoreductase activity, acting on paired donors, with incorporation or reduction of molecular oxygen"/>
    <property type="evidence" value="ECO:0007669"/>
    <property type="project" value="InterPro"/>
</dbReference>
<sequence>MARTEDSSTGNDGGAVPAITSTIRSFFESIAGSTSDPTNPVVNGTTAKSAPFLARLLADIASQAPRLGENVALIHSLVDTKLFDGGIVDDRQYQLEKILQLAASLPAQSKALGDLTGQFIKILWENLEHPPLSYEGDEYKYRTADGSNNNIMYPHLGKAGSDYARTVVPQTLKPGILPDPDVIFDAIFARGEKRREHPNKISSMLFYLATIIIHDCFHTDSRNYGKVKTSSYLDLAPLYGSSQLEQDKIRTFRDGLLKPDTFCENRILGFPPGVTALVVCFNRFHNYVAMQLKEINEGGRFVIPKDGSDYRAKEALKKLDNDLFQTARLVTCGLYVNIILNDYVKTILNLNRTSSTWTLDPRKDFNEVFDAQGLPSGVGNQVSVEFNLVYRWHSAISIKDEEWTNDLYQALFPGKDISTLTQQDLIAGLQTWLQKIGDDPSTWQLDNGKYKRTERGTFRDEDLINILSDATEDVACAFGPRNVPLAMKLVETLGIRQARAWNVATLNEFRKFFKLQPYKEFSDITTDQEVARSLKALYQHPDYVELYPGLVAEDAKKPLAPGSGLCPGYTVSRAILADAVALTRGDRFYTVDYTPANLTNWGWNTVNSDPEVAQGGCFYNLVMRALPSWYRGNSIYAMYPFTVPEENRKIMKKLGKEQEYNFDRPTQIGPPTSIRSWAAITRILQDQASFGVPWGPHTYYLTGHDYMLSGDTAANATQRKDVQNAMYCPVNGMEQIRTFYEDLTTQLVVARSERLRGEWYQLDACRDVANPSHAIFVAKMFHLPLKQRGDMKLIAVEVDQLYLALSVLFAYVFLDLDTARSFKLRAGAKTATDKISKLVRAVCEAVRIGSVVRLGEIFPTGAAGQLLEDYGVQLIKRLFEGGKSVDEVVWTIIPTAAAAVATQAQHFTQMLDVFLQEEYHEKHWPEIQRCAWSNDPQDFEKLKGFALEANRLAPAAFGLLRVSKVDTVIDDNGTKIEVKRGDALYTDFVTGGLDPKVFPDPLKIDPSRDRSLYIHQGWGPHSCLGRPMVEVAMASQLKVFAKLKNLRRAPGEQGILKKTIPLPNPTSSDPHPNPGSISVYLLEDYSSWFPFPTNLKVHHDGLVEQQPVQLAADTGVPGIQKQIQNSDMAQTNGFKTNGEATSYLLAATTLQISAAMNEIVSNLPRALLSTIPRVVISDAPRSWSKSPLQLDMFDSLKILELRNITIWCQYHDDEYLKRLEGDECMMGLALFNLNRISSQLTQLCADGQRSFHILLSYVFEGNARAPGTYPSSLPTPDPRPRATMEEQVLQLLQATTRPDTAVIKAAEQELLRLYQQPDLPFALLTIATHQDIDSSSRKAALTALKNYVSQTWSPQFDETFTGNVYLDEQAKSKVRDQVFAICVIDNQQASKDATLQALAAGVVSKIASADFPESWPSLLPSLLSILNASTTDASVHGALRVLFELIDSGLTEDQFFAVARDLVAALQHVALDNNRSLIVRAMDLNVFRSCFEMLEMVMGDHGPAVKAFLDESLKAWIPFFTEILQQPLIWSESSGLDQNDTDLRGLVALKVQVVKTLDKLRTLYIHAISPHAIGLFQVVWEELSRVAPSYGELFVDGNAEGKLVDSDNLPCSLDALVLEELDFLQVLIKAPPVRLELSNQMKQLGEAQHTVSWLQELIRVLVLYGRIPKEEEGLWEYDSNLYLCEATSLTAAYTPRSACAEVVVRSLGEWLKQIPIKAMLHFNQQVLLPSNASWKEREALLYLLTQALKDLDDVSAKLGSETASALLEQVSAPLLDQHVFMRAASHMTLSSFFKVADSTYQDAGAAALANTINAAANDACDVVQVACISIVPDYLEALPRNATQPLQENIISVIDSFISSHDLRDELEDADDIKAALIQTLRDAMMLDTSTITTSRAIDLFFNLASDGASNFQLFTLLTEAFEGIVSSVSSQGQEPYIALCAKTIPSLTGAFDVANMTQESALTNLAAELVSALAEFGSDPLPPGFVSAVMPKLERVLMEATEAELVRPATLAVEHMLSKGTQQYLSWTNSQGKSSTEVTLMIVDRLLNSPDVDENAGQEVGTLASSLVAKFGVDKLGPDLLRQLLGAVATRLATASRIQFIQSLCLVFVNLTIAAPAEVVDFLSEFSINGSPGLAVVLTKWLENSVHFAGFDEVRQNVVALSKLFSLHDGRIQGITVKGDLIIESNPSGRIKTRSQARLNPDRWTNVSAELKILKLMVDELSSAATSRYPNLAAAQAAADALEEADSDADDADEWEDVGTAGAIDLASESVRNDLMAMVGEGPLADRRGGDVASVTSRARDEETTDYLLQWFQTEAGKEGFAQLFERLNHEEQARLRELVG</sequence>
<keyword evidence="4" id="KW-0560">Oxidoreductase</keyword>
<evidence type="ECO:0000256" key="3">
    <source>
        <dbReference type="ARBA" id="ARBA00022964"/>
    </source>
</evidence>
<reference evidence="8 9" key="1">
    <citation type="submission" date="2017-03" db="EMBL/GenBank/DDBJ databases">
        <title>Genomes of endolithic fungi from Antarctica.</title>
        <authorList>
            <person name="Coleine C."/>
            <person name="Masonjones S."/>
            <person name="Stajich J.E."/>
        </authorList>
    </citation>
    <scope>NUCLEOTIDE SEQUENCE [LARGE SCALE GENOMIC DNA]</scope>
    <source>
        <strain evidence="8 9">CCFEE 6314</strain>
    </source>
</reference>
<dbReference type="InterPro" id="IPR019791">
    <property type="entry name" value="Haem_peroxidase_animal"/>
</dbReference>
<evidence type="ECO:0000256" key="4">
    <source>
        <dbReference type="ARBA" id="ARBA00023002"/>
    </source>
</evidence>
<keyword evidence="2 6" id="KW-0479">Metal-binding</keyword>
<evidence type="ECO:0000256" key="1">
    <source>
        <dbReference type="ARBA" id="ARBA00022617"/>
    </source>
</evidence>
<dbReference type="GO" id="GO:0005506">
    <property type="term" value="F:iron ion binding"/>
    <property type="evidence" value="ECO:0007669"/>
    <property type="project" value="InterPro"/>
</dbReference>
<dbReference type="InterPro" id="IPR010255">
    <property type="entry name" value="Haem_peroxidase_sf"/>
</dbReference>
<dbReference type="CDD" id="cd20612">
    <property type="entry name" value="CYP_LDS-like_C"/>
    <property type="match status" value="1"/>
</dbReference>
<dbReference type="GO" id="GO:0020037">
    <property type="term" value="F:heme binding"/>
    <property type="evidence" value="ECO:0007669"/>
    <property type="project" value="InterPro"/>
</dbReference>
<dbReference type="GO" id="GO:0005634">
    <property type="term" value="C:nucleus"/>
    <property type="evidence" value="ECO:0007669"/>
    <property type="project" value="UniProtKB-ARBA"/>
</dbReference>
<dbReference type="OrthoDB" id="823504at2759"/>
<gene>
    <name evidence="8" type="ORF">B0A52_02092</name>
</gene>
<dbReference type="InterPro" id="IPR034812">
    <property type="entry name" value="Ppo-like_N"/>
</dbReference>
<feature type="domain" description="Importin N-terminal" evidence="7">
    <location>
        <begin position="1306"/>
        <end position="1384"/>
    </location>
</feature>
<evidence type="ECO:0000313" key="9">
    <source>
        <dbReference type="Proteomes" id="UP000288859"/>
    </source>
</evidence>
<dbReference type="InterPro" id="IPR050783">
    <property type="entry name" value="Oxylipin_biosynth_metab"/>
</dbReference>
<organism evidence="8 9">
    <name type="scientific">Exophiala mesophila</name>
    <name type="common">Black yeast-like fungus</name>
    <dbReference type="NCBI Taxonomy" id="212818"/>
    <lineage>
        <taxon>Eukaryota</taxon>
        <taxon>Fungi</taxon>
        <taxon>Dikarya</taxon>
        <taxon>Ascomycota</taxon>
        <taxon>Pezizomycotina</taxon>
        <taxon>Eurotiomycetes</taxon>
        <taxon>Chaetothyriomycetidae</taxon>
        <taxon>Chaetothyriales</taxon>
        <taxon>Herpotrichiellaceae</taxon>
        <taxon>Exophiala</taxon>
    </lineage>
</organism>
<dbReference type="InterPro" id="IPR037120">
    <property type="entry name" value="Haem_peroxidase_sf_animal"/>
</dbReference>
<name>A0A438NEY4_EXOME</name>
<dbReference type="SUPFAM" id="SSF48371">
    <property type="entry name" value="ARM repeat"/>
    <property type="match status" value="1"/>
</dbReference>
<dbReference type="PROSITE" id="PS50166">
    <property type="entry name" value="IMPORTIN_B_NT"/>
    <property type="match status" value="1"/>
</dbReference>
<dbReference type="CDD" id="cd09817">
    <property type="entry name" value="linoleate_diol_synthase_like"/>
    <property type="match status" value="1"/>
</dbReference>
<keyword evidence="1 6" id="KW-0349">Heme</keyword>